<dbReference type="Gene3D" id="1.10.20.140">
    <property type="match status" value="1"/>
</dbReference>
<dbReference type="SUPFAM" id="SSF52540">
    <property type="entry name" value="P-loop containing nucleoside triphosphate hydrolases"/>
    <property type="match status" value="1"/>
</dbReference>
<evidence type="ECO:0000256" key="2">
    <source>
        <dbReference type="ARBA" id="ARBA00003213"/>
    </source>
</evidence>
<dbReference type="GO" id="GO:0005524">
    <property type="term" value="F:ATP binding"/>
    <property type="evidence" value="ECO:0007669"/>
    <property type="project" value="UniProtKB-UniRule"/>
</dbReference>
<evidence type="ECO:0000256" key="7">
    <source>
        <dbReference type="ARBA" id="ARBA00022840"/>
    </source>
</evidence>
<reference evidence="14" key="1">
    <citation type="journal article" date="2021" name="PeerJ">
        <title>Extensive microbial diversity within the chicken gut microbiome revealed by metagenomics and culture.</title>
        <authorList>
            <person name="Gilroy R."/>
            <person name="Ravi A."/>
            <person name="Getino M."/>
            <person name="Pursley I."/>
            <person name="Horton D.L."/>
            <person name="Alikhan N.F."/>
            <person name="Baker D."/>
            <person name="Gharbi K."/>
            <person name="Hall N."/>
            <person name="Watson M."/>
            <person name="Adriaenssens E.M."/>
            <person name="Foster-Nyarko E."/>
            <person name="Jarju S."/>
            <person name="Secka A."/>
            <person name="Antonio M."/>
            <person name="Oren A."/>
            <person name="Chaudhuri R.R."/>
            <person name="La Ragione R."/>
            <person name="Hildebrand F."/>
            <person name="Pallen M.J."/>
        </authorList>
    </citation>
    <scope>NUCLEOTIDE SEQUENCE</scope>
    <source>
        <strain evidence="14">USASDec5-558</strain>
    </source>
</reference>
<dbReference type="InterPro" id="IPR039657">
    <property type="entry name" value="Dimethylallyltransferase"/>
</dbReference>
<dbReference type="HAMAP" id="MF_00185">
    <property type="entry name" value="IPP_trans"/>
    <property type="match status" value="1"/>
</dbReference>
<evidence type="ECO:0000256" key="13">
    <source>
        <dbReference type="RuleBase" id="RU003785"/>
    </source>
</evidence>
<keyword evidence="8 10" id="KW-0460">Magnesium</keyword>
<comment type="similarity">
    <text evidence="3 10 13">Belongs to the IPP transferase family.</text>
</comment>
<dbReference type="Pfam" id="PF01715">
    <property type="entry name" value="IPPT"/>
    <property type="match status" value="1"/>
</dbReference>
<feature type="region of interest" description="Interaction with substrate tRNA" evidence="10">
    <location>
        <begin position="160"/>
        <end position="164"/>
    </location>
</feature>
<protein>
    <recommendedName>
        <fullName evidence="10">tRNA dimethylallyltransferase</fullName>
        <ecNumber evidence="10">2.5.1.75</ecNumber>
    </recommendedName>
    <alternativeName>
        <fullName evidence="10">Dimethylallyl diphosphate:tRNA dimethylallyltransferase</fullName>
        <shortName evidence="10">DMAPP:tRNA dimethylallyltransferase</shortName>
        <shortName evidence="10">DMATase</shortName>
    </alternativeName>
    <alternativeName>
        <fullName evidence="10">Isopentenyl-diphosphate:tRNA isopentenyltransferase</fullName>
        <shortName evidence="10">IPP transferase</shortName>
        <shortName evidence="10">IPPT</shortName>
        <shortName evidence="10">IPTase</shortName>
    </alternativeName>
</protein>
<dbReference type="AlphaFoldDB" id="A0A9D1WBY3"/>
<comment type="subunit">
    <text evidence="10">Monomer.</text>
</comment>
<dbReference type="InterPro" id="IPR018022">
    <property type="entry name" value="IPT"/>
</dbReference>
<organism evidence="14 15">
    <name type="scientific">Candidatus Anaerobiospirillum pullistercoris</name>
    <dbReference type="NCBI Taxonomy" id="2838452"/>
    <lineage>
        <taxon>Bacteria</taxon>
        <taxon>Pseudomonadati</taxon>
        <taxon>Pseudomonadota</taxon>
        <taxon>Gammaproteobacteria</taxon>
        <taxon>Aeromonadales</taxon>
        <taxon>Succinivibrionaceae</taxon>
        <taxon>Anaerobiospirillum</taxon>
    </lineage>
</organism>
<evidence type="ECO:0000256" key="11">
    <source>
        <dbReference type="RuleBase" id="RU003783"/>
    </source>
</evidence>
<gene>
    <name evidence="10 14" type="primary">miaA</name>
    <name evidence="14" type="ORF">H9850_02105</name>
</gene>
<evidence type="ECO:0000256" key="3">
    <source>
        <dbReference type="ARBA" id="ARBA00005842"/>
    </source>
</evidence>
<evidence type="ECO:0000313" key="14">
    <source>
        <dbReference type="EMBL" id="HIX56250.1"/>
    </source>
</evidence>
<evidence type="ECO:0000256" key="1">
    <source>
        <dbReference type="ARBA" id="ARBA00001946"/>
    </source>
</evidence>
<feature type="site" description="Interaction with substrate tRNA" evidence="10">
    <location>
        <position position="124"/>
    </location>
</feature>
<name>A0A9D1WBY3_9GAMM</name>
<evidence type="ECO:0000256" key="9">
    <source>
        <dbReference type="ARBA" id="ARBA00049563"/>
    </source>
</evidence>
<feature type="binding site" evidence="10">
    <location>
        <begin position="11"/>
        <end position="18"/>
    </location>
    <ligand>
        <name>ATP</name>
        <dbReference type="ChEBI" id="CHEBI:30616"/>
    </ligand>
</feature>
<keyword evidence="6 10" id="KW-0547">Nucleotide-binding</keyword>
<dbReference type="InterPro" id="IPR027417">
    <property type="entry name" value="P-loop_NTPase"/>
</dbReference>
<comment type="function">
    <text evidence="2 10 12">Catalyzes the transfer of a dimethylallyl group onto the adenine at position 37 in tRNAs that read codons beginning with uridine, leading to the formation of N6-(dimethylallyl)adenosine (i(6)A).</text>
</comment>
<evidence type="ECO:0000256" key="12">
    <source>
        <dbReference type="RuleBase" id="RU003784"/>
    </source>
</evidence>
<comment type="cofactor">
    <cofactor evidence="1 10">
        <name>Mg(2+)</name>
        <dbReference type="ChEBI" id="CHEBI:18420"/>
    </cofactor>
</comment>
<reference evidence="14" key="2">
    <citation type="submission" date="2021-04" db="EMBL/GenBank/DDBJ databases">
        <authorList>
            <person name="Gilroy R."/>
        </authorList>
    </citation>
    <scope>NUCLEOTIDE SEQUENCE</scope>
    <source>
        <strain evidence="14">USASDec5-558</strain>
    </source>
</reference>
<evidence type="ECO:0000256" key="10">
    <source>
        <dbReference type="HAMAP-Rule" id="MF_00185"/>
    </source>
</evidence>
<dbReference type="Proteomes" id="UP000886829">
    <property type="component" value="Unassembled WGS sequence"/>
</dbReference>
<dbReference type="PANTHER" id="PTHR11088:SF60">
    <property type="entry name" value="TRNA DIMETHYLALLYLTRANSFERASE"/>
    <property type="match status" value="1"/>
</dbReference>
<dbReference type="Gene3D" id="3.40.50.300">
    <property type="entry name" value="P-loop containing nucleotide triphosphate hydrolases"/>
    <property type="match status" value="1"/>
</dbReference>
<feature type="site" description="Interaction with substrate tRNA" evidence="10">
    <location>
        <position position="102"/>
    </location>
</feature>
<evidence type="ECO:0000256" key="6">
    <source>
        <dbReference type="ARBA" id="ARBA00022741"/>
    </source>
</evidence>
<feature type="binding site" evidence="10">
    <location>
        <begin position="13"/>
        <end position="18"/>
    </location>
    <ligand>
        <name>substrate</name>
    </ligand>
</feature>
<dbReference type="GO" id="GO:0052381">
    <property type="term" value="F:tRNA dimethylallyltransferase activity"/>
    <property type="evidence" value="ECO:0007669"/>
    <property type="project" value="UniProtKB-UniRule"/>
</dbReference>
<dbReference type="NCBIfam" id="TIGR00174">
    <property type="entry name" value="miaA"/>
    <property type="match status" value="1"/>
</dbReference>
<dbReference type="PANTHER" id="PTHR11088">
    <property type="entry name" value="TRNA DIMETHYLALLYLTRANSFERASE"/>
    <property type="match status" value="1"/>
</dbReference>
<sequence>MGMCEALVILGPTASGKSALSLKLAQILRSEIISLDSALVYRGMDVGTAKPSKEELAICPHHLIDICDPSESYSAANFRNDCIRLVGEIRARGALPIICGGTMMYYKALVDGLSPLPETSPEVREQVQAMAAAEGWPSVHEKLKTIDPPLYQKLAPLDKQRVARALEVYLMTGRPMSSYFGEKKNACPFSRLELVLLPQDNDRTHLRELIRQRFEHMLKHGLIAETQELLDRGIDANAPAMRAVGYRQVAMYLQGEVSYDEMVELGVIATARLAKHQMTWLRGGLKDATAAGAASAASAADAAAADSAADAATSSADAAAGDAVYSERHYLTIEDEHKWDQVLAILQQHPQLWAFHY</sequence>
<evidence type="ECO:0000256" key="8">
    <source>
        <dbReference type="ARBA" id="ARBA00022842"/>
    </source>
</evidence>
<accession>A0A9D1WBY3</accession>
<dbReference type="GO" id="GO:0006400">
    <property type="term" value="P:tRNA modification"/>
    <property type="evidence" value="ECO:0007669"/>
    <property type="project" value="TreeGrafter"/>
</dbReference>
<keyword evidence="7 10" id="KW-0067">ATP-binding</keyword>
<feature type="region of interest" description="Interaction with substrate tRNA" evidence="10">
    <location>
        <begin position="36"/>
        <end position="39"/>
    </location>
</feature>
<comment type="catalytic activity">
    <reaction evidence="9 10 11">
        <text>adenosine(37) in tRNA + dimethylallyl diphosphate = N(6)-dimethylallyladenosine(37) in tRNA + diphosphate</text>
        <dbReference type="Rhea" id="RHEA:26482"/>
        <dbReference type="Rhea" id="RHEA-COMP:10162"/>
        <dbReference type="Rhea" id="RHEA-COMP:10375"/>
        <dbReference type="ChEBI" id="CHEBI:33019"/>
        <dbReference type="ChEBI" id="CHEBI:57623"/>
        <dbReference type="ChEBI" id="CHEBI:74411"/>
        <dbReference type="ChEBI" id="CHEBI:74415"/>
        <dbReference type="EC" id="2.5.1.75"/>
    </reaction>
</comment>
<dbReference type="EMBL" id="DXEV01000040">
    <property type="protein sequence ID" value="HIX56250.1"/>
    <property type="molecule type" value="Genomic_DNA"/>
</dbReference>
<keyword evidence="4 10" id="KW-0808">Transferase</keyword>
<evidence type="ECO:0000256" key="5">
    <source>
        <dbReference type="ARBA" id="ARBA00022694"/>
    </source>
</evidence>
<keyword evidence="5 10" id="KW-0819">tRNA processing</keyword>
<dbReference type="EC" id="2.5.1.75" evidence="10"/>
<comment type="caution">
    <text evidence="10">Lacks conserved residue(s) required for the propagation of feature annotation.</text>
</comment>
<evidence type="ECO:0000256" key="4">
    <source>
        <dbReference type="ARBA" id="ARBA00022679"/>
    </source>
</evidence>
<proteinExistence type="inferred from homology"/>
<evidence type="ECO:0000313" key="15">
    <source>
        <dbReference type="Proteomes" id="UP000886829"/>
    </source>
</evidence>
<comment type="caution">
    <text evidence="14">The sequence shown here is derived from an EMBL/GenBank/DDBJ whole genome shotgun (WGS) entry which is preliminary data.</text>
</comment>